<dbReference type="GO" id="GO:0045493">
    <property type="term" value="P:xylan catabolic process"/>
    <property type="evidence" value="ECO:0007669"/>
    <property type="project" value="UniProtKB-KW"/>
</dbReference>
<keyword evidence="5" id="KW-1185">Reference proteome</keyword>
<evidence type="ECO:0000313" key="5">
    <source>
        <dbReference type="Proteomes" id="UP000318946"/>
    </source>
</evidence>
<dbReference type="Pfam" id="PF07859">
    <property type="entry name" value="Abhydrolase_3"/>
    <property type="match status" value="1"/>
</dbReference>
<organism evidence="4 5">
    <name type="scientific">Alistipes communis</name>
    <dbReference type="NCBI Taxonomy" id="2585118"/>
    <lineage>
        <taxon>Bacteria</taxon>
        <taxon>Pseudomonadati</taxon>
        <taxon>Bacteroidota</taxon>
        <taxon>Bacteroidia</taxon>
        <taxon>Bacteroidales</taxon>
        <taxon>Rikenellaceae</taxon>
        <taxon>Alistipes</taxon>
    </lineage>
</organism>
<evidence type="ECO:0000256" key="2">
    <source>
        <dbReference type="SAM" id="SignalP"/>
    </source>
</evidence>
<dbReference type="InterPro" id="IPR050300">
    <property type="entry name" value="GDXG_lipolytic_enzyme"/>
</dbReference>
<sequence>MRRLLVLTALAAALTAGAQQRIVRLWNNASAPHDNGLRGGERVEENRLFNTTEAVLYVYAADPARATGQAAVVCPGGGYRFLSIGGDGHAVGRWLAEHGVTAAVLKYRLPNGRCEVPLEDTEAALRYLRRTAPDFRADSAQVGIVGCSAGGHLAASAATMLPEEVRPAFAVLIYPVITAEPGKCHKGSFDHLLGTDRTAGDEAQWSLQNRVTASTPPALLLAADDDRSVPPVNSVLFYAALKRHGIPASLRIYPSGGHGGALDPAHIYRAQWRADILDWLAMLAHENQKPTSKPR</sequence>
<dbReference type="Proteomes" id="UP000318946">
    <property type="component" value="Chromosome"/>
</dbReference>
<evidence type="ECO:0000313" key="4">
    <source>
        <dbReference type="EMBL" id="BBL03729.1"/>
    </source>
</evidence>
<dbReference type="PANTHER" id="PTHR48081">
    <property type="entry name" value="AB HYDROLASE SUPERFAMILY PROTEIN C4A8.06C"/>
    <property type="match status" value="1"/>
</dbReference>
<keyword evidence="1 4" id="KW-0378">Hydrolase</keyword>
<feature type="signal peptide" evidence="2">
    <location>
        <begin position="1"/>
        <end position="18"/>
    </location>
</feature>
<keyword evidence="4" id="KW-0119">Carbohydrate metabolism</keyword>
<dbReference type="RefSeq" id="WP_141412399.1">
    <property type="nucleotide sequence ID" value="NZ_AP019735.1"/>
</dbReference>
<dbReference type="OrthoDB" id="9796689at2"/>
<dbReference type="GO" id="GO:0016798">
    <property type="term" value="F:hydrolase activity, acting on glycosyl bonds"/>
    <property type="evidence" value="ECO:0007669"/>
    <property type="project" value="UniProtKB-KW"/>
</dbReference>
<dbReference type="GeneID" id="78341759"/>
<dbReference type="AlphaFoldDB" id="A0A4Y1WTY8"/>
<keyword evidence="4" id="KW-0624">Polysaccharide degradation</keyword>
<reference evidence="5" key="1">
    <citation type="submission" date="2019-06" db="EMBL/GenBank/DDBJ databases">
        <title>Alistipes onderdonkii subsp. vulgaris subsp. nov., Alistipes dispar sp. nov. and Alistipes communis sp. nov., isolated from human faeces, and creation of Alistipes onderdonkii subsp. onderdonkii subsp. nov.</title>
        <authorList>
            <person name="Sakamoto M."/>
            <person name="Ikeyama N."/>
            <person name="Ogata Y."/>
            <person name="Suda W."/>
            <person name="Iino T."/>
            <person name="Hattori M."/>
            <person name="Ohkuma M."/>
        </authorList>
    </citation>
    <scope>NUCLEOTIDE SEQUENCE [LARGE SCALE GENOMIC DNA]</scope>
    <source>
        <strain evidence="5">5CBH24</strain>
    </source>
</reference>
<accession>A0A4Y1WTY8</accession>
<feature type="chain" id="PRO_5021294841" evidence="2">
    <location>
        <begin position="19"/>
        <end position="295"/>
    </location>
</feature>
<proteinExistence type="predicted"/>
<dbReference type="PANTHER" id="PTHR48081:SF6">
    <property type="entry name" value="PEPTIDASE S9 PROLYL OLIGOPEPTIDASE CATALYTIC DOMAIN-CONTAINING PROTEIN"/>
    <property type="match status" value="1"/>
</dbReference>
<dbReference type="Gene3D" id="3.40.50.1820">
    <property type="entry name" value="alpha/beta hydrolase"/>
    <property type="match status" value="1"/>
</dbReference>
<feature type="domain" description="Alpha/beta hydrolase fold-3" evidence="3">
    <location>
        <begin position="76"/>
        <end position="232"/>
    </location>
</feature>
<dbReference type="InterPro" id="IPR029058">
    <property type="entry name" value="AB_hydrolase_fold"/>
</dbReference>
<dbReference type="KEGG" id="acou:A5CBH24_10420"/>
<dbReference type="SUPFAM" id="SSF53474">
    <property type="entry name" value="alpha/beta-Hydrolases"/>
    <property type="match status" value="1"/>
</dbReference>
<evidence type="ECO:0000256" key="1">
    <source>
        <dbReference type="ARBA" id="ARBA00022801"/>
    </source>
</evidence>
<name>A0A4Y1WTY8_9BACT</name>
<protein>
    <submittedName>
        <fullName evidence="4">Beta-xylanase</fullName>
    </submittedName>
</protein>
<gene>
    <name evidence="4" type="ORF">A5CBH24_10420</name>
</gene>
<dbReference type="InterPro" id="IPR013094">
    <property type="entry name" value="AB_hydrolase_3"/>
</dbReference>
<keyword evidence="4" id="KW-0326">Glycosidase</keyword>
<evidence type="ECO:0000259" key="3">
    <source>
        <dbReference type="Pfam" id="PF07859"/>
    </source>
</evidence>
<keyword evidence="2" id="KW-0732">Signal</keyword>
<keyword evidence="4" id="KW-0858">Xylan degradation</keyword>
<dbReference type="EMBL" id="AP019735">
    <property type="protein sequence ID" value="BBL03729.1"/>
    <property type="molecule type" value="Genomic_DNA"/>
</dbReference>